<name>A0A9W6ZKE4_9STRA</name>
<accession>A0A9W6ZKE4</accession>
<proteinExistence type="predicted"/>
<organism evidence="3 4">
    <name type="scientific">Triparma strigata</name>
    <dbReference type="NCBI Taxonomy" id="1606541"/>
    <lineage>
        <taxon>Eukaryota</taxon>
        <taxon>Sar</taxon>
        <taxon>Stramenopiles</taxon>
        <taxon>Ochrophyta</taxon>
        <taxon>Bolidophyceae</taxon>
        <taxon>Parmales</taxon>
        <taxon>Triparmaceae</taxon>
        <taxon>Triparma</taxon>
    </lineage>
</organism>
<reference evidence="4" key="1">
    <citation type="journal article" date="2023" name="Commun. Biol.">
        <title>Genome analysis of Parmales, the sister group of diatoms, reveals the evolutionary specialization of diatoms from phago-mixotrophs to photoautotrophs.</title>
        <authorList>
            <person name="Ban H."/>
            <person name="Sato S."/>
            <person name="Yoshikawa S."/>
            <person name="Yamada K."/>
            <person name="Nakamura Y."/>
            <person name="Ichinomiya M."/>
            <person name="Sato N."/>
            <person name="Blanc-Mathieu R."/>
            <person name="Endo H."/>
            <person name="Kuwata A."/>
            <person name="Ogata H."/>
        </authorList>
    </citation>
    <scope>NUCLEOTIDE SEQUENCE [LARGE SCALE GENOMIC DNA]</scope>
    <source>
        <strain evidence="4">NIES 3701</strain>
    </source>
</reference>
<feature type="region of interest" description="Disordered" evidence="1">
    <location>
        <begin position="75"/>
        <end position="109"/>
    </location>
</feature>
<dbReference type="EMBL" id="BRXY01000012">
    <property type="protein sequence ID" value="GMH52628.1"/>
    <property type="molecule type" value="Genomic_DNA"/>
</dbReference>
<keyword evidence="4" id="KW-1185">Reference proteome</keyword>
<gene>
    <name evidence="3" type="ORF">TrST_g1452</name>
</gene>
<evidence type="ECO:0000313" key="3">
    <source>
        <dbReference type="EMBL" id="GMH52628.1"/>
    </source>
</evidence>
<sequence>MSRNRAKNDCENCEHCQEHDQQPSSRSSSSGKVTERSRRSPPAWLGSVPLYMILILIMMLAYGLISTFTRNSIMMAGTSSSYGSKKERRRKKNLRRKQQREKERKEQGRIERNTEWLSEQKLTLKINND</sequence>
<comment type="caution">
    <text evidence="3">The sequence shown here is derived from an EMBL/GenBank/DDBJ whole genome shotgun (WGS) entry which is preliminary data.</text>
</comment>
<feature type="transmembrane region" description="Helical" evidence="2">
    <location>
        <begin position="43"/>
        <end position="65"/>
    </location>
</feature>
<evidence type="ECO:0000313" key="4">
    <source>
        <dbReference type="Proteomes" id="UP001165085"/>
    </source>
</evidence>
<keyword evidence="2" id="KW-0472">Membrane</keyword>
<feature type="region of interest" description="Disordered" evidence="1">
    <location>
        <begin position="1"/>
        <end position="44"/>
    </location>
</feature>
<protein>
    <submittedName>
        <fullName evidence="3">Uncharacterized protein</fullName>
    </submittedName>
</protein>
<evidence type="ECO:0000256" key="1">
    <source>
        <dbReference type="SAM" id="MobiDB-lite"/>
    </source>
</evidence>
<feature type="compositionally biased region" description="Basic and acidic residues" evidence="1">
    <location>
        <begin position="100"/>
        <end position="109"/>
    </location>
</feature>
<feature type="compositionally biased region" description="Basic and acidic residues" evidence="1">
    <location>
        <begin position="1"/>
        <end position="21"/>
    </location>
</feature>
<keyword evidence="2" id="KW-1133">Transmembrane helix</keyword>
<evidence type="ECO:0000256" key="2">
    <source>
        <dbReference type="SAM" id="Phobius"/>
    </source>
</evidence>
<dbReference type="Proteomes" id="UP001165085">
    <property type="component" value="Unassembled WGS sequence"/>
</dbReference>
<feature type="compositionally biased region" description="Basic residues" evidence="1">
    <location>
        <begin position="86"/>
        <end position="99"/>
    </location>
</feature>
<keyword evidence="2" id="KW-0812">Transmembrane</keyword>
<dbReference type="AlphaFoldDB" id="A0A9W6ZKE4"/>